<evidence type="ECO:0000256" key="4">
    <source>
        <dbReference type="ARBA" id="ARBA00007947"/>
    </source>
</evidence>
<evidence type="ECO:0000313" key="16">
    <source>
        <dbReference type="EMBL" id="MFC7057312.1"/>
    </source>
</evidence>
<dbReference type="Pfam" id="PF00483">
    <property type="entry name" value="NTP_transferase"/>
    <property type="match status" value="1"/>
</dbReference>
<reference evidence="16 17" key="1">
    <citation type="journal article" date="2019" name="Int. J. Syst. Evol. Microbiol.">
        <title>The Global Catalogue of Microorganisms (GCM) 10K type strain sequencing project: providing services to taxonomists for standard genome sequencing and annotation.</title>
        <authorList>
            <consortium name="The Broad Institute Genomics Platform"/>
            <consortium name="The Broad Institute Genome Sequencing Center for Infectious Disease"/>
            <person name="Wu L."/>
            <person name="Ma J."/>
        </authorList>
    </citation>
    <scope>NUCLEOTIDE SEQUENCE [LARGE SCALE GENOMIC DNA]</scope>
    <source>
        <strain evidence="16 17">JCM 30072</strain>
    </source>
</reference>
<evidence type="ECO:0000259" key="14">
    <source>
        <dbReference type="Pfam" id="PF00483"/>
    </source>
</evidence>
<comment type="similarity">
    <text evidence="3">In the C-terminal section; belongs to the transferase hexapeptide repeat family.</text>
</comment>
<evidence type="ECO:0000259" key="15">
    <source>
        <dbReference type="Pfam" id="PF25087"/>
    </source>
</evidence>
<dbReference type="EC" id="2.7.7.23" evidence="6"/>
<dbReference type="InterPro" id="IPR023915">
    <property type="entry name" value="Bifunctiontional_GlmU_arc-type"/>
</dbReference>
<evidence type="ECO:0000256" key="10">
    <source>
        <dbReference type="ARBA" id="ARBA00023268"/>
    </source>
</evidence>
<dbReference type="Gene3D" id="2.160.10.10">
    <property type="entry name" value="Hexapeptide repeat proteins"/>
    <property type="match status" value="1"/>
</dbReference>
<dbReference type="Proteomes" id="UP001596445">
    <property type="component" value="Unassembled WGS sequence"/>
</dbReference>
<dbReference type="InterPro" id="IPR050065">
    <property type="entry name" value="GlmU-like"/>
</dbReference>
<evidence type="ECO:0000256" key="6">
    <source>
        <dbReference type="ARBA" id="ARBA00012457"/>
    </source>
</evidence>
<keyword evidence="9 16" id="KW-0548">Nucleotidyltransferase</keyword>
<evidence type="ECO:0000256" key="3">
    <source>
        <dbReference type="ARBA" id="ARBA00007707"/>
    </source>
</evidence>
<comment type="catalytic activity">
    <reaction evidence="13">
        <text>N-acetyl-alpha-D-glucosamine 1-phosphate + UTP + H(+) = UDP-N-acetyl-alpha-D-glucosamine + diphosphate</text>
        <dbReference type="Rhea" id="RHEA:13509"/>
        <dbReference type="ChEBI" id="CHEBI:15378"/>
        <dbReference type="ChEBI" id="CHEBI:33019"/>
        <dbReference type="ChEBI" id="CHEBI:46398"/>
        <dbReference type="ChEBI" id="CHEBI:57705"/>
        <dbReference type="ChEBI" id="CHEBI:57776"/>
        <dbReference type="EC" id="2.7.7.23"/>
    </reaction>
</comment>
<keyword evidence="10" id="KW-0511">Multifunctional enzyme</keyword>
<dbReference type="InterPro" id="IPR005835">
    <property type="entry name" value="NTP_transferase_dom"/>
</dbReference>
<dbReference type="AlphaFoldDB" id="A0ABD5VWZ4"/>
<name>A0ABD5VWZ4_9EURY</name>
<dbReference type="InterPro" id="IPR056729">
    <property type="entry name" value="GMPPB_C"/>
</dbReference>
<evidence type="ECO:0000313" key="17">
    <source>
        <dbReference type="Proteomes" id="UP001596445"/>
    </source>
</evidence>
<dbReference type="InterPro" id="IPR029044">
    <property type="entry name" value="Nucleotide-diphossugar_trans"/>
</dbReference>
<dbReference type="GeneID" id="76629153"/>
<dbReference type="InterPro" id="IPR018357">
    <property type="entry name" value="Hexapep_transf_CS"/>
</dbReference>
<comment type="caution">
    <text evidence="16">The sequence shown here is derived from an EMBL/GenBank/DDBJ whole genome shotgun (WGS) entry which is preliminary data.</text>
</comment>
<organism evidence="16 17">
    <name type="scientific">Halovenus salina</name>
    <dbReference type="NCBI Taxonomy" id="1510225"/>
    <lineage>
        <taxon>Archaea</taxon>
        <taxon>Methanobacteriati</taxon>
        <taxon>Methanobacteriota</taxon>
        <taxon>Stenosarchaea group</taxon>
        <taxon>Halobacteria</taxon>
        <taxon>Halobacteriales</taxon>
        <taxon>Haloarculaceae</taxon>
        <taxon>Halovenus</taxon>
    </lineage>
</organism>
<evidence type="ECO:0000256" key="11">
    <source>
        <dbReference type="ARBA" id="ARBA00023315"/>
    </source>
</evidence>
<gene>
    <name evidence="16" type="primary">glmU</name>
    <name evidence="16" type="ORF">ACFQQG_02870</name>
</gene>
<dbReference type="SUPFAM" id="SSF53448">
    <property type="entry name" value="Nucleotide-diphospho-sugar transferases"/>
    <property type="match status" value="1"/>
</dbReference>
<feature type="domain" description="Nucleotidyl transferase" evidence="14">
    <location>
        <begin position="6"/>
        <end position="224"/>
    </location>
</feature>
<dbReference type="GO" id="GO:0003977">
    <property type="term" value="F:UDP-N-acetylglucosamine diphosphorylase activity"/>
    <property type="evidence" value="ECO:0007669"/>
    <property type="project" value="UniProtKB-EC"/>
</dbReference>
<comment type="similarity">
    <text evidence="4">In the N-terminal section; belongs to the N-acetylglucosamine-1-phosphate uridyltransferase family.</text>
</comment>
<dbReference type="PANTHER" id="PTHR43584:SF8">
    <property type="entry name" value="N-ACETYLMURAMATE ALPHA-1-PHOSPHATE URIDYLYLTRANSFERASE"/>
    <property type="match status" value="1"/>
</dbReference>
<comment type="catalytic activity">
    <reaction evidence="12">
        <text>alpha-D-glucosamine 1-phosphate + acetyl-CoA = N-acetyl-alpha-D-glucosamine 1-phosphate + CoA + H(+)</text>
        <dbReference type="Rhea" id="RHEA:13725"/>
        <dbReference type="ChEBI" id="CHEBI:15378"/>
        <dbReference type="ChEBI" id="CHEBI:57287"/>
        <dbReference type="ChEBI" id="CHEBI:57288"/>
        <dbReference type="ChEBI" id="CHEBI:57776"/>
        <dbReference type="ChEBI" id="CHEBI:58516"/>
        <dbReference type="EC" id="2.3.1.157"/>
    </reaction>
</comment>
<evidence type="ECO:0000256" key="13">
    <source>
        <dbReference type="ARBA" id="ARBA00048493"/>
    </source>
</evidence>
<dbReference type="InterPro" id="IPR011004">
    <property type="entry name" value="Trimer_LpxA-like_sf"/>
</dbReference>
<dbReference type="PROSITE" id="PS00101">
    <property type="entry name" value="HEXAPEP_TRANSFERASES"/>
    <property type="match status" value="1"/>
</dbReference>
<dbReference type="PANTHER" id="PTHR43584">
    <property type="entry name" value="NUCLEOTIDYL TRANSFERASE"/>
    <property type="match status" value="1"/>
</dbReference>
<dbReference type="CDD" id="cd04181">
    <property type="entry name" value="NTP_transferase"/>
    <property type="match status" value="1"/>
</dbReference>
<comment type="pathway">
    <text evidence="1">Nucleotide-sugar biosynthesis; UDP-N-acetyl-alpha-D-glucosamine biosynthesis; N-acetyl-alpha-D-glucosamine 1-phosphate from alpha-D-glucosamine 6-phosphate (route II): step 2/2.</text>
</comment>
<protein>
    <recommendedName>
        <fullName evidence="7">Bifunctional protein GlmU</fullName>
        <ecNumber evidence="5">2.3.1.157</ecNumber>
        <ecNumber evidence="6">2.7.7.23</ecNumber>
    </recommendedName>
</protein>
<keyword evidence="17" id="KW-1185">Reference proteome</keyword>
<evidence type="ECO:0000256" key="1">
    <source>
        <dbReference type="ARBA" id="ARBA00005166"/>
    </source>
</evidence>
<dbReference type="NCBIfam" id="TIGR03992">
    <property type="entry name" value="Arch_glmU"/>
    <property type="match status" value="1"/>
</dbReference>
<dbReference type="Gene3D" id="3.90.550.10">
    <property type="entry name" value="Spore Coat Polysaccharide Biosynthesis Protein SpsA, Chain A"/>
    <property type="match status" value="1"/>
</dbReference>
<dbReference type="EMBL" id="JBHSZI010000001">
    <property type="protein sequence ID" value="MFC7057312.1"/>
    <property type="molecule type" value="Genomic_DNA"/>
</dbReference>
<evidence type="ECO:0000256" key="2">
    <source>
        <dbReference type="ARBA" id="ARBA00005208"/>
    </source>
</evidence>
<comment type="pathway">
    <text evidence="2">Nucleotide-sugar biosynthesis; UDP-N-acetyl-alpha-D-glucosamine biosynthesis; UDP-N-acetyl-alpha-D-glucosamine from N-acetyl-alpha-D-glucosamine 1-phosphate: step 1/1.</text>
</comment>
<dbReference type="RefSeq" id="WP_267163051.1">
    <property type="nucleotide sequence ID" value="NZ_CP112972.1"/>
</dbReference>
<dbReference type="GO" id="GO:0019134">
    <property type="term" value="F:glucosamine-1-phosphate N-acetyltransferase activity"/>
    <property type="evidence" value="ECO:0007669"/>
    <property type="project" value="UniProtKB-EC"/>
</dbReference>
<accession>A0ABD5VWZ4</accession>
<evidence type="ECO:0000256" key="8">
    <source>
        <dbReference type="ARBA" id="ARBA00022679"/>
    </source>
</evidence>
<dbReference type="Pfam" id="PF25087">
    <property type="entry name" value="GMPPB_C"/>
    <property type="match status" value="1"/>
</dbReference>
<evidence type="ECO:0000256" key="7">
    <source>
        <dbReference type="ARBA" id="ARBA00013414"/>
    </source>
</evidence>
<evidence type="ECO:0000256" key="9">
    <source>
        <dbReference type="ARBA" id="ARBA00022695"/>
    </source>
</evidence>
<sequence length="395" mass="41801">MTISTAVVLAAGEGTRLRPLTHNRPKPMLPAANRPILQHVLDALVEAGMEEIVLVVGYRQERVQEYFGSQYRSTPLTYVTQEKQLGSGHALLQARSAVEGPHIVVNGDKLIDGGSVSRVVDAFDGDGISMAVLNRSNASQYGVVTLDGSQVTELEEKPDTDEHRLINAGVYAFPSQMFETIQSTPQRDGELILSDAIIEQIDNDNVRAVRVDGLWADATYPWDLLYVANEVFERGRIGTTAHEDGIWIDEDAVIHETAVLQPPVVVGPDCEVGPSAVIGPNVSLAENTTVGANVTLERAVVDSDSRIGHGSTVVDAVLGQDVDLGVNVTVPGGPGDVRVGNEMFESQELGAVLADRVQAVGNVAFEPGTLVGTGASIGTGATVGGLIGAQTEVVR</sequence>
<proteinExistence type="inferred from homology"/>
<evidence type="ECO:0000256" key="12">
    <source>
        <dbReference type="ARBA" id="ARBA00048247"/>
    </source>
</evidence>
<dbReference type="EC" id="2.3.1.157" evidence="5"/>
<dbReference type="SUPFAM" id="SSF51161">
    <property type="entry name" value="Trimeric LpxA-like enzymes"/>
    <property type="match status" value="1"/>
</dbReference>
<keyword evidence="11 16" id="KW-0012">Acyltransferase</keyword>
<keyword evidence="8 16" id="KW-0808">Transferase</keyword>
<feature type="domain" description="Mannose-1-phosphate guanyltransferase C-terminal" evidence="15">
    <location>
        <begin position="264"/>
        <end position="358"/>
    </location>
</feature>
<evidence type="ECO:0000256" key="5">
    <source>
        <dbReference type="ARBA" id="ARBA00012225"/>
    </source>
</evidence>